<accession>A0A8I5KSF2</accession>
<evidence type="ECO:0000313" key="1">
    <source>
        <dbReference type="Ensembl" id="ENSP00000509652.1"/>
    </source>
</evidence>
<evidence type="ECO:0000313" key="2">
    <source>
        <dbReference type="Proteomes" id="UP000005640"/>
    </source>
</evidence>
<reference evidence="1 2" key="3">
    <citation type="journal article" date="2006" name="Nature">
        <title>DNA sequence and analysis of human chromosome 8.</title>
        <authorList>
            <person name="Nusbaum C."/>
            <person name="Mikkelsen T.S."/>
            <person name="Zody M.C."/>
            <person name="Asakawa S."/>
            <person name="Taudien S."/>
            <person name="Garber M."/>
            <person name="Kodira C.D."/>
            <person name="Schueler M.G."/>
            <person name="Shimizu A."/>
            <person name="Whittaker C.A."/>
            <person name="Chang J.L."/>
            <person name="Cuomo C.A."/>
            <person name="Dewar K."/>
            <person name="FitzGerald M.G."/>
            <person name="Yang X."/>
            <person name="Allen N.R."/>
            <person name="Anderson S."/>
            <person name="Asakawa T."/>
            <person name="Blechschmidt K."/>
            <person name="Bloom T."/>
            <person name="Borowsky M.L."/>
            <person name="Butler J."/>
            <person name="Cook A."/>
            <person name="Corum B."/>
            <person name="DeArellano K."/>
            <person name="DeCaprio D."/>
            <person name="Dooley K.T."/>
            <person name="Dorris L.III."/>
            <person name="Engels R."/>
            <person name="Glockner G."/>
            <person name="Hafez N."/>
            <person name="Hagopian D.S."/>
            <person name="Hall J.L."/>
            <person name="Ishikawa S.K."/>
            <person name="Jaffe D.B."/>
            <person name="Kamat A."/>
            <person name="Kudoh J."/>
            <person name="Lehmann R."/>
            <person name="Lokitsang T."/>
            <person name="Macdonald P."/>
            <person name="Major J.E."/>
            <person name="Matthews C.D."/>
            <person name="Mauceli E."/>
            <person name="Menzel U."/>
            <person name="Mihalev A.H."/>
            <person name="Minoshima S."/>
            <person name="Murayama Y."/>
            <person name="Naylor J.W."/>
            <person name="Nicol R."/>
            <person name="Nguyen C."/>
            <person name="O'Leary S.B."/>
            <person name="O'Neill K."/>
            <person name="Parker S.C."/>
            <person name="Polley A."/>
            <person name="Raymond C.K."/>
            <person name="Reichwald K."/>
            <person name="Rodriguez J."/>
            <person name="Sasaki T."/>
            <person name="Schilhabel M."/>
            <person name="Siddiqui R."/>
            <person name="Smith C.L."/>
            <person name="Sneddon T.P."/>
            <person name="Talamas J.A."/>
            <person name="Tenzin P."/>
            <person name="Topham K."/>
            <person name="Venkataraman V."/>
            <person name="Wen G."/>
            <person name="Yamazaki S."/>
            <person name="Young S.K."/>
            <person name="Zeng Q."/>
            <person name="Zimmer A.R."/>
            <person name="Rosenthal A."/>
            <person name="Birren B.W."/>
            <person name="Platzer M."/>
            <person name="Shimizu N."/>
            <person name="Lander E.S."/>
        </authorList>
    </citation>
    <scope>NUCLEOTIDE SEQUENCE [LARGE SCALE GENOMIC DNA]</scope>
</reference>
<dbReference type="Ensembl" id="ENST00000691655.1">
    <property type="protein sequence ID" value="ENSP00000509652.1"/>
    <property type="gene ID" value="ENSG00000147316.15"/>
</dbReference>
<dbReference type="AlphaFoldDB" id="A0A8I5KSF2"/>
<dbReference type="GeneTree" id="ENSGT00390000018842"/>
<dbReference type="OpenTargets" id="ENSG00000147316"/>
<dbReference type="HGNC" id="HGNC:6954">
    <property type="gene designation" value="MCPH1"/>
</dbReference>
<reference evidence="1" key="4">
    <citation type="submission" date="2025-08" db="UniProtKB">
        <authorList>
            <consortium name="Ensembl"/>
        </authorList>
    </citation>
    <scope>IDENTIFICATION</scope>
</reference>
<dbReference type="EMBL" id="AC016065">
    <property type="status" value="NOT_ANNOTATED_CDS"/>
    <property type="molecule type" value="Genomic_DNA"/>
</dbReference>
<keyword evidence="2" id="KW-1185">Reference proteome</keyword>
<dbReference type="Proteomes" id="UP000005640">
    <property type="component" value="Chromosome 8"/>
</dbReference>
<protein>
    <submittedName>
        <fullName evidence="1">Microcephalin 1</fullName>
    </submittedName>
</protein>
<dbReference type="EMBL" id="KC877207">
    <property type="status" value="NOT_ANNOTATED_CDS"/>
    <property type="molecule type" value="Genomic_DNA"/>
</dbReference>
<dbReference type="Ensembl" id="ENST00000691655.1">
    <property type="protein sequence ID" value="ENSP00000509652.1"/>
    <property type="gene ID" value="ENSG00000147316.16"/>
</dbReference>
<dbReference type="EMBL" id="AC018398">
    <property type="status" value="NOT_ANNOTATED_CDS"/>
    <property type="molecule type" value="Genomic_DNA"/>
</dbReference>
<reference evidence="1" key="5">
    <citation type="submission" date="2025-09" db="UniProtKB">
        <authorList>
            <consortium name="Ensembl"/>
        </authorList>
    </citation>
    <scope>IDENTIFICATION</scope>
</reference>
<organism evidence="1 2">
    <name type="scientific">Homo sapiens</name>
    <name type="common">Human</name>
    <dbReference type="NCBI Taxonomy" id="9606"/>
    <lineage>
        <taxon>Eukaryota</taxon>
        <taxon>Metazoa</taxon>
        <taxon>Chordata</taxon>
        <taxon>Craniata</taxon>
        <taxon>Vertebrata</taxon>
        <taxon>Euteleostomi</taxon>
        <taxon>Mammalia</taxon>
        <taxon>Eutheria</taxon>
        <taxon>Euarchontoglires</taxon>
        <taxon>Primates</taxon>
        <taxon>Haplorrhini</taxon>
        <taxon>Catarrhini</taxon>
        <taxon>Hominidae</taxon>
        <taxon>Homo</taxon>
    </lineage>
</organism>
<dbReference type="EMBL" id="AF287957">
    <property type="status" value="NOT_ANNOTATED_CDS"/>
    <property type="molecule type" value="Genomic_DNA"/>
</dbReference>
<dbReference type="EMBL" id="KC877206">
    <property type="status" value="NOT_ANNOTATED_CDS"/>
    <property type="molecule type" value="Genomic_DNA"/>
</dbReference>
<reference evidence="1 2" key="2">
    <citation type="journal article" date="2004" name="Nature">
        <title>Finishing the euchromatic sequence of the human genome.</title>
        <authorList>
            <consortium name="International Human Genome Sequencing Consortium"/>
        </authorList>
    </citation>
    <scope>NUCLEOTIDE SEQUENCE [LARGE SCALE GENOMIC DNA]</scope>
</reference>
<dbReference type="OrthoDB" id="2384350at2759"/>
<name>A0A8I5KSF2_HUMAN</name>
<proteinExistence type="predicted"/>
<sequence>MAAPILKEMVFHHVGPAGLKPLTSWIHPLPPPTVLGLQA</sequence>
<reference evidence="1 2" key="1">
    <citation type="journal article" date="2001" name="Nature">
        <title>Initial sequencing and analysis of the human genome.</title>
        <authorList>
            <consortium name="International Human Genome Sequencing Consortium"/>
            <person name="Lander E.S."/>
            <person name="Linton L.M."/>
            <person name="Birren B."/>
            <person name="Nusbaum C."/>
            <person name="Zody M.C."/>
            <person name="Baldwin J."/>
            <person name="Devon K."/>
            <person name="Dewar K."/>
            <person name="Doyle M."/>
            <person name="FitzHugh W."/>
            <person name="Funke R."/>
            <person name="Gage D."/>
            <person name="Harris K."/>
            <person name="Heaford A."/>
            <person name="Howland J."/>
            <person name="Kann L."/>
            <person name="Lehoczky J."/>
            <person name="LeVine R."/>
            <person name="McEwan P."/>
            <person name="McKernan K."/>
            <person name="Meldrim J."/>
            <person name="Mesirov J.P."/>
            <person name="Miranda C."/>
            <person name="Morris W."/>
            <person name="Naylor J."/>
            <person name="Raymond C."/>
            <person name="Rosetti M."/>
            <person name="Santos R."/>
            <person name="Sheridan A."/>
            <person name="Sougnez C."/>
            <person name="Stange-Thomann N."/>
            <person name="Stojanovic N."/>
            <person name="Subramanian A."/>
            <person name="Wyman D."/>
            <person name="Rogers J."/>
            <person name="Sulston J."/>
            <person name="Ainscough R."/>
            <person name="Beck S."/>
            <person name="Bentley D."/>
            <person name="Burton J."/>
            <person name="Clee C."/>
            <person name="Carter N."/>
            <person name="Coulson A."/>
            <person name="Deadman R."/>
            <person name="Deloukas P."/>
            <person name="Dunham A."/>
            <person name="Dunham I."/>
            <person name="Durbin R."/>
            <person name="French L."/>
            <person name="Grafham D."/>
            <person name="Gregory S."/>
            <person name="Hubbard T."/>
            <person name="Humphray S."/>
            <person name="Hunt A."/>
            <person name="Jones M."/>
            <person name="Lloyd C."/>
            <person name="McMurray A."/>
            <person name="Matthews L."/>
            <person name="Mercer S."/>
            <person name="Milne S."/>
            <person name="Mullikin J.C."/>
            <person name="Mungall A."/>
            <person name="Plumb R."/>
            <person name="Ross M."/>
            <person name="Shownkeen R."/>
            <person name="Sims S."/>
            <person name="Waterston R.H."/>
            <person name="Wilson R.K."/>
            <person name="Hillier L.W."/>
            <person name="McPherson J.D."/>
            <person name="Marra M.A."/>
            <person name="Mardis E.R."/>
            <person name="Fulton L.A."/>
            <person name="Chinwalla A.T."/>
            <person name="Pepin K.H."/>
            <person name="Gish W.R."/>
            <person name="Chissoe S.L."/>
            <person name="Wendl M.C."/>
            <person name="Delehaunty K.D."/>
            <person name="Miner T.L."/>
            <person name="Delehaunty A."/>
            <person name="Kramer J.B."/>
            <person name="Cook L.L."/>
            <person name="Fulton R.S."/>
            <person name="Johnson D.L."/>
            <person name="Minx P.J."/>
            <person name="Clifton S.W."/>
            <person name="Hawkins T."/>
            <person name="Branscomb E."/>
            <person name="Predki P."/>
            <person name="Richardson P."/>
            <person name="Wenning S."/>
            <person name="Slezak T."/>
            <person name="Doggett N."/>
            <person name="Cheng J.F."/>
            <person name="Olsen A."/>
            <person name="Lucas S."/>
            <person name="Elkin C."/>
            <person name="Uberbacher E."/>
            <person name="Frazier M."/>
            <person name="Gibbs R.A."/>
            <person name="Muzny D.M."/>
            <person name="Scherer S.E."/>
            <person name="Bouck J.B."/>
            <person name="Sodergren E.J."/>
            <person name="Worley K.C."/>
            <person name="Rives C.M."/>
            <person name="Gorrell J.H."/>
            <person name="Metzker M.L."/>
            <person name="Naylor S.L."/>
            <person name="Kucherlapati R.S."/>
            <person name="Nelson D.L."/>
            <person name="Weinstock G.M."/>
            <person name="Sakaki Y."/>
            <person name="Fujiyama A."/>
            <person name="Hattori M."/>
            <person name="Yada T."/>
            <person name="Toyoda A."/>
            <person name="Itoh T."/>
            <person name="Kawagoe C."/>
            <person name="Watanabe H."/>
            <person name="Totoki Y."/>
            <person name="Taylor T."/>
            <person name="Weissenbach J."/>
            <person name="Heilig R."/>
            <person name="Saurin W."/>
            <person name="Artiguenave F."/>
            <person name="Brottier P."/>
            <person name="Bruls T."/>
            <person name="Pelletier E."/>
            <person name="Robert C."/>
            <person name="Wincker P."/>
            <person name="Smith D.R."/>
            <person name="Doucette-Stamm L."/>
            <person name="Rubenfield M."/>
            <person name="Weinstock K."/>
            <person name="Lee H.M."/>
            <person name="Dubois J."/>
            <person name="Rosenthal A."/>
            <person name="Platzer M."/>
            <person name="Nyakatura G."/>
            <person name="Taudien S."/>
            <person name="Rump A."/>
            <person name="Yang H."/>
            <person name="Yu J."/>
            <person name="Wang J."/>
            <person name="Huang G."/>
            <person name="Gu J."/>
            <person name="Hood L."/>
            <person name="Rowen L."/>
            <person name="Madan A."/>
            <person name="Qin S."/>
            <person name="Davis R.W."/>
            <person name="Federspiel N.A."/>
            <person name="Abola A.P."/>
            <person name="Proctor M.J."/>
            <person name="Myers R.M."/>
            <person name="Schmutz J."/>
            <person name="Dickson M."/>
            <person name="Grimwood J."/>
            <person name="Cox D.R."/>
            <person name="Olson M.V."/>
            <person name="Kaul R."/>
            <person name="Raymond C."/>
            <person name="Shimizu N."/>
            <person name="Kawasaki K."/>
            <person name="Minoshima S."/>
            <person name="Evans G.A."/>
            <person name="Athanasiou M."/>
            <person name="Schultz R."/>
            <person name="Roe B.A."/>
            <person name="Chen F."/>
            <person name="Pan H."/>
            <person name="Ramser J."/>
            <person name="Lehrach H."/>
            <person name="Reinhardt R."/>
            <person name="McCombie W.R."/>
            <person name="de la Bastide M."/>
            <person name="Dedhia N."/>
            <person name="Blocker H."/>
            <person name="Hornischer K."/>
            <person name="Nordsiek G."/>
            <person name="Agarwala R."/>
            <person name="Aravind L."/>
            <person name="Bailey J.A."/>
            <person name="Bateman A."/>
            <person name="Batzoglou S."/>
            <person name="Birney E."/>
            <person name="Bork P."/>
            <person name="Brown D.G."/>
            <person name="Burge C.B."/>
            <person name="Cerutti L."/>
            <person name="Chen H.C."/>
            <person name="Church D."/>
            <person name="Clamp M."/>
            <person name="Copley R.R."/>
            <person name="Doerks T."/>
            <person name="Eddy S.R."/>
            <person name="Eichler E.E."/>
            <person name="Furey T.S."/>
            <person name="Galagan J."/>
            <person name="Gilbert J.G."/>
            <person name="Harmon C."/>
            <person name="Hayashizaki Y."/>
            <person name="Haussler D."/>
            <person name="Hermjakob H."/>
            <person name="Hokamp K."/>
            <person name="Jang W."/>
            <person name="Johnson L.S."/>
            <person name="Jones T.A."/>
            <person name="Kasif S."/>
            <person name="Kaspryzk A."/>
            <person name="Kennedy S."/>
            <person name="Kent W.J."/>
            <person name="Kitts P."/>
            <person name="Koonin E.V."/>
            <person name="Korf I."/>
            <person name="Kulp D."/>
            <person name="Lancet D."/>
            <person name="Lowe T.M."/>
            <person name="McLysaght A."/>
            <person name="Mikkelsen T."/>
            <person name="Moran J.V."/>
            <person name="Mulder N."/>
            <person name="Pollara V.J."/>
            <person name="Ponting C.P."/>
            <person name="Schuler G."/>
            <person name="Schultz J."/>
            <person name="Slater G."/>
            <person name="Smit A.F."/>
            <person name="Stupka E."/>
            <person name="Szustakowski J."/>
            <person name="Thierry-Mieg D."/>
            <person name="Thierry-Mieg J."/>
            <person name="Wagner L."/>
            <person name="Wallis J."/>
            <person name="Wheeler R."/>
            <person name="Williams A."/>
            <person name="Wolf Y.I."/>
            <person name="Wolfe K.H."/>
            <person name="Yang S.P."/>
            <person name="Yeh R.F."/>
            <person name="Collins F."/>
            <person name="Guyer M.S."/>
            <person name="Peterson J."/>
            <person name="Felsenfeld A."/>
            <person name="Wetterstrand K.A."/>
            <person name="Patrinos A."/>
            <person name="Morgan M.J."/>
            <person name="de Jong P."/>
            <person name="Catanese J.J."/>
            <person name="Osoegawa K."/>
            <person name="Shizuya H."/>
            <person name="Choi S."/>
            <person name="Chen Y.J."/>
        </authorList>
    </citation>
    <scope>NUCLEOTIDE SEQUENCE [LARGE SCALE GENOMIC DNA]</scope>
</reference>
<gene>
    <name evidence="1" type="primary">MCPH1</name>
</gene>